<dbReference type="KEGG" id="dcr:108217934"/>
<evidence type="ECO:0000259" key="3">
    <source>
        <dbReference type="Pfam" id="PF24053"/>
    </source>
</evidence>
<evidence type="ECO:0000313" key="5">
    <source>
        <dbReference type="Proteomes" id="UP000077755"/>
    </source>
</evidence>
<dbReference type="PANTHER" id="PTHR34200:SF6">
    <property type="match status" value="1"/>
</dbReference>
<keyword evidence="1" id="KW-0472">Membrane</keyword>
<dbReference type="EMBL" id="CP093346">
    <property type="protein sequence ID" value="WOG96902.1"/>
    <property type="molecule type" value="Genomic_DNA"/>
</dbReference>
<reference evidence="4" key="2">
    <citation type="submission" date="2022-03" db="EMBL/GenBank/DDBJ databases">
        <title>Draft title - Genomic analysis of global carrot germplasm unveils the trajectory of domestication and the origin of high carotenoid orange carrot.</title>
        <authorList>
            <person name="Iorizzo M."/>
            <person name="Ellison S."/>
            <person name="Senalik D."/>
            <person name="Macko-Podgorni A."/>
            <person name="Grzebelus D."/>
            <person name="Bostan H."/>
            <person name="Rolling W."/>
            <person name="Curaba J."/>
            <person name="Simon P."/>
        </authorList>
    </citation>
    <scope>NUCLEOTIDE SEQUENCE</scope>
    <source>
        <tissue evidence="4">Leaf</tissue>
    </source>
</reference>
<evidence type="ECO:0000256" key="1">
    <source>
        <dbReference type="SAM" id="Phobius"/>
    </source>
</evidence>
<feature type="transmembrane region" description="Helical" evidence="1">
    <location>
        <begin position="179"/>
        <end position="203"/>
    </location>
</feature>
<dbReference type="Pfam" id="PF24053">
    <property type="entry name" value="DUF7356"/>
    <property type="match status" value="1"/>
</dbReference>
<sequence>MNYDLRSYYHLLLVICLFSLRSDATFQIHISSQLATDSRLLANPQTPLQIPPSPSPSPASPVPAPIDLANKGPYITLPNPEPVDTETCDRIFMTCHLKRITACVGLQGSMLIVRNDDTSSLKVNVTIFPVNVTYKEIDIPRHQTKKINISGNFTKRSSILLDAKNGQCIIHMRGSVNTYITLISGACTVFSVVLIIAGTWTCLKFWKRRQHPEGVAYQELEIGHSKLVSSANVEAAEGWDQVWDDHWIEEEGV</sequence>
<gene>
    <name evidence="4" type="ORF">DCAR_0416240</name>
</gene>
<feature type="signal peptide" evidence="2">
    <location>
        <begin position="1"/>
        <end position="24"/>
    </location>
</feature>
<keyword evidence="5" id="KW-1185">Reference proteome</keyword>
<dbReference type="Proteomes" id="UP000077755">
    <property type="component" value="Chromosome 4"/>
</dbReference>
<protein>
    <recommendedName>
        <fullName evidence="3">DUF7356 domain-containing protein</fullName>
    </recommendedName>
</protein>
<reference evidence="4" key="1">
    <citation type="journal article" date="2016" name="Nat. Genet.">
        <title>A high-quality carrot genome assembly provides new insights into carotenoid accumulation and asterid genome evolution.</title>
        <authorList>
            <person name="Iorizzo M."/>
            <person name="Ellison S."/>
            <person name="Senalik D."/>
            <person name="Zeng P."/>
            <person name="Satapoomin P."/>
            <person name="Huang J."/>
            <person name="Bowman M."/>
            <person name="Iovene M."/>
            <person name="Sanseverino W."/>
            <person name="Cavagnaro P."/>
            <person name="Yildiz M."/>
            <person name="Macko-Podgorni A."/>
            <person name="Moranska E."/>
            <person name="Grzebelus E."/>
            <person name="Grzebelus D."/>
            <person name="Ashrafi H."/>
            <person name="Zheng Z."/>
            <person name="Cheng S."/>
            <person name="Spooner D."/>
            <person name="Van Deynze A."/>
            <person name="Simon P."/>
        </authorList>
    </citation>
    <scope>NUCLEOTIDE SEQUENCE</scope>
    <source>
        <tissue evidence="4">Leaf</tissue>
    </source>
</reference>
<keyword evidence="1" id="KW-0812">Transmembrane</keyword>
<evidence type="ECO:0000313" key="4">
    <source>
        <dbReference type="EMBL" id="WOG96902.1"/>
    </source>
</evidence>
<evidence type="ECO:0000256" key="2">
    <source>
        <dbReference type="SAM" id="SignalP"/>
    </source>
</evidence>
<dbReference type="PANTHER" id="PTHR34200">
    <property type="entry name" value="DENTIN SIALOPHOSPHOPROTEIN-LIKE ISOFORM X1"/>
    <property type="match status" value="1"/>
</dbReference>
<feature type="domain" description="DUF7356" evidence="3">
    <location>
        <begin position="82"/>
        <end position="175"/>
    </location>
</feature>
<keyword evidence="1" id="KW-1133">Transmembrane helix</keyword>
<name>A0AAF1AXN7_DAUCS</name>
<dbReference type="AlphaFoldDB" id="A0AAF1AXN7"/>
<dbReference type="InterPro" id="IPR055780">
    <property type="entry name" value="DUF7356"/>
</dbReference>
<organism evidence="4 5">
    <name type="scientific">Daucus carota subsp. sativus</name>
    <name type="common">Carrot</name>
    <dbReference type="NCBI Taxonomy" id="79200"/>
    <lineage>
        <taxon>Eukaryota</taxon>
        <taxon>Viridiplantae</taxon>
        <taxon>Streptophyta</taxon>
        <taxon>Embryophyta</taxon>
        <taxon>Tracheophyta</taxon>
        <taxon>Spermatophyta</taxon>
        <taxon>Magnoliopsida</taxon>
        <taxon>eudicotyledons</taxon>
        <taxon>Gunneridae</taxon>
        <taxon>Pentapetalae</taxon>
        <taxon>asterids</taxon>
        <taxon>campanulids</taxon>
        <taxon>Apiales</taxon>
        <taxon>Apiaceae</taxon>
        <taxon>Apioideae</taxon>
        <taxon>Scandiceae</taxon>
        <taxon>Daucinae</taxon>
        <taxon>Daucus</taxon>
        <taxon>Daucus sect. Daucus</taxon>
    </lineage>
</organism>
<keyword evidence="2" id="KW-0732">Signal</keyword>
<accession>A0AAF1AXN7</accession>
<feature type="chain" id="PRO_5041958988" description="DUF7356 domain-containing protein" evidence="2">
    <location>
        <begin position="25"/>
        <end position="253"/>
    </location>
</feature>
<proteinExistence type="predicted"/>